<accession>A0A940MF20</accession>
<dbReference type="CDD" id="cd06171">
    <property type="entry name" value="Sigma70_r4"/>
    <property type="match status" value="1"/>
</dbReference>
<reference evidence="9" key="1">
    <citation type="submission" date="2021-03" db="EMBL/GenBank/DDBJ databases">
        <title>Whole genome sequence of Streptomyces bomunensis MMS17-BM035.</title>
        <authorList>
            <person name="Lee J.H."/>
        </authorList>
    </citation>
    <scope>NUCLEOTIDE SEQUENCE</scope>
    <source>
        <strain evidence="9">MMS17-BM035</strain>
    </source>
</reference>
<dbReference type="Pfam" id="PF04545">
    <property type="entry name" value="Sigma70_r4"/>
    <property type="match status" value="1"/>
</dbReference>
<evidence type="ECO:0000313" key="9">
    <source>
        <dbReference type="EMBL" id="MBP0459872.1"/>
    </source>
</evidence>
<dbReference type="PRINTS" id="PR00046">
    <property type="entry name" value="SIGMA70FCT"/>
</dbReference>
<comment type="caution">
    <text evidence="9">The sequence shown here is derived from an EMBL/GenBank/DDBJ whole genome shotgun (WGS) entry which is preliminary data.</text>
</comment>
<dbReference type="Pfam" id="PF04539">
    <property type="entry name" value="Sigma70_r3"/>
    <property type="match status" value="1"/>
</dbReference>
<name>A0A940MF20_9ACTN</name>
<dbReference type="InterPro" id="IPR014284">
    <property type="entry name" value="RNA_pol_sigma-70_dom"/>
</dbReference>
<dbReference type="AlphaFoldDB" id="A0A940MF20"/>
<dbReference type="Gene3D" id="1.10.10.10">
    <property type="entry name" value="Winged helix-like DNA-binding domain superfamily/Winged helix DNA-binding domain"/>
    <property type="match status" value="2"/>
</dbReference>
<feature type="domain" description="RNA polymerase sigma-70 region 4" evidence="8">
    <location>
        <begin position="216"/>
        <end position="261"/>
    </location>
</feature>
<dbReference type="NCBIfam" id="TIGR02937">
    <property type="entry name" value="sigma70-ECF"/>
    <property type="match status" value="1"/>
</dbReference>
<dbReference type="NCBIfam" id="TIGR02980">
    <property type="entry name" value="SigBFG"/>
    <property type="match status" value="1"/>
</dbReference>
<dbReference type="PANTHER" id="PTHR30385">
    <property type="entry name" value="SIGMA FACTOR F FLAGELLAR"/>
    <property type="match status" value="1"/>
</dbReference>
<dbReference type="Pfam" id="PF04542">
    <property type="entry name" value="Sigma70_r2"/>
    <property type="match status" value="1"/>
</dbReference>
<evidence type="ECO:0000256" key="3">
    <source>
        <dbReference type="ARBA" id="ARBA00023125"/>
    </source>
</evidence>
<dbReference type="InterPro" id="IPR007630">
    <property type="entry name" value="RNA_pol_sigma70_r4"/>
</dbReference>
<feature type="region of interest" description="Disordered" evidence="5">
    <location>
        <begin position="1"/>
        <end position="23"/>
    </location>
</feature>
<keyword evidence="1" id="KW-0805">Transcription regulation</keyword>
<keyword evidence="4" id="KW-0804">Transcription</keyword>
<feature type="domain" description="RNA polymerase sigma-70 region 2" evidence="7">
    <location>
        <begin position="49"/>
        <end position="116"/>
    </location>
</feature>
<dbReference type="PANTHER" id="PTHR30385:SF4">
    <property type="entry name" value="RNA POLYMERASE SIGMA-E FACTOR"/>
    <property type="match status" value="1"/>
</dbReference>
<dbReference type="SUPFAM" id="SSF88659">
    <property type="entry name" value="Sigma3 and sigma4 domains of RNA polymerase sigma factors"/>
    <property type="match status" value="2"/>
</dbReference>
<dbReference type="RefSeq" id="WP_209342040.1">
    <property type="nucleotide sequence ID" value="NZ_JAGIQL010000089.1"/>
</dbReference>
<dbReference type="GO" id="GO:0003677">
    <property type="term" value="F:DNA binding"/>
    <property type="evidence" value="ECO:0007669"/>
    <property type="project" value="UniProtKB-KW"/>
</dbReference>
<proteinExistence type="predicted"/>
<dbReference type="SUPFAM" id="SSF88946">
    <property type="entry name" value="Sigma2 domain of RNA polymerase sigma factors"/>
    <property type="match status" value="1"/>
</dbReference>
<keyword evidence="3" id="KW-0238">DNA-binding</keyword>
<evidence type="ECO:0000256" key="2">
    <source>
        <dbReference type="ARBA" id="ARBA00023082"/>
    </source>
</evidence>
<dbReference type="InterPro" id="IPR000943">
    <property type="entry name" value="RNA_pol_sigma70"/>
</dbReference>
<evidence type="ECO:0000313" key="10">
    <source>
        <dbReference type="Proteomes" id="UP000670475"/>
    </source>
</evidence>
<dbReference type="GO" id="GO:0006352">
    <property type="term" value="P:DNA-templated transcription initiation"/>
    <property type="evidence" value="ECO:0007669"/>
    <property type="project" value="InterPro"/>
</dbReference>
<evidence type="ECO:0000259" key="8">
    <source>
        <dbReference type="Pfam" id="PF04545"/>
    </source>
</evidence>
<dbReference type="InterPro" id="IPR007627">
    <property type="entry name" value="RNA_pol_sigma70_r2"/>
</dbReference>
<feature type="compositionally biased region" description="Polar residues" evidence="5">
    <location>
        <begin position="1"/>
        <end position="11"/>
    </location>
</feature>
<dbReference type="InterPro" id="IPR014322">
    <property type="entry name" value="RNA_pol_sigma-B/F/G"/>
</dbReference>
<protein>
    <submittedName>
        <fullName evidence="9">SigB/SigF/SigG family RNA polymerase sigma factor</fullName>
    </submittedName>
</protein>
<evidence type="ECO:0000259" key="6">
    <source>
        <dbReference type="Pfam" id="PF04539"/>
    </source>
</evidence>
<keyword evidence="10" id="KW-1185">Reference proteome</keyword>
<dbReference type="InterPro" id="IPR036388">
    <property type="entry name" value="WH-like_DNA-bd_sf"/>
</dbReference>
<evidence type="ECO:0000256" key="1">
    <source>
        <dbReference type="ARBA" id="ARBA00023015"/>
    </source>
</evidence>
<dbReference type="InterPro" id="IPR013325">
    <property type="entry name" value="RNA_pol_sigma_r2"/>
</dbReference>
<sequence length="274" mass="30707">MATDVKTGTATRRNKHPHDDAPDTRDAFLRIAALDECAEKARLTDEVTRQWLPLAHRLAAKYRGRGESLEDLRQVAALGLVKAVTRYDTERGIAFASYAVPTIDGELKRHFRDYMWTVHVPRRVQELRGRVRQARQELAAAGSANPSTSEIAAAAGLTETEVRQGNEALNSFSALSLDAELTVGEDGRSLGDTLGSPDPGMDRVVDRETVRPRLCRLPEREKRILYLRFFRGMSQSDIAGEFGISQMHVSRLISRSCERIRREVSRERVLQPVG</sequence>
<feature type="domain" description="RNA polymerase sigma-70 region 3" evidence="6">
    <location>
        <begin position="126"/>
        <end position="186"/>
    </location>
</feature>
<gene>
    <name evidence="9" type="ORF">JFN87_20585</name>
</gene>
<dbReference type="EMBL" id="JAGIQL010000089">
    <property type="protein sequence ID" value="MBP0459872.1"/>
    <property type="molecule type" value="Genomic_DNA"/>
</dbReference>
<evidence type="ECO:0000259" key="7">
    <source>
        <dbReference type="Pfam" id="PF04542"/>
    </source>
</evidence>
<dbReference type="InterPro" id="IPR013324">
    <property type="entry name" value="RNA_pol_sigma_r3/r4-like"/>
</dbReference>
<dbReference type="Proteomes" id="UP000670475">
    <property type="component" value="Unassembled WGS sequence"/>
</dbReference>
<organism evidence="9 10">
    <name type="scientific">Streptomyces montanisoli</name>
    <dbReference type="NCBI Taxonomy" id="2798581"/>
    <lineage>
        <taxon>Bacteria</taxon>
        <taxon>Bacillati</taxon>
        <taxon>Actinomycetota</taxon>
        <taxon>Actinomycetes</taxon>
        <taxon>Kitasatosporales</taxon>
        <taxon>Streptomycetaceae</taxon>
        <taxon>Streptomyces</taxon>
    </lineage>
</organism>
<evidence type="ECO:0000256" key="4">
    <source>
        <dbReference type="ARBA" id="ARBA00023163"/>
    </source>
</evidence>
<evidence type="ECO:0000256" key="5">
    <source>
        <dbReference type="SAM" id="MobiDB-lite"/>
    </source>
</evidence>
<dbReference type="GO" id="GO:0016987">
    <property type="term" value="F:sigma factor activity"/>
    <property type="evidence" value="ECO:0007669"/>
    <property type="project" value="UniProtKB-KW"/>
</dbReference>
<dbReference type="Gene3D" id="1.20.120.1810">
    <property type="match status" value="1"/>
</dbReference>
<dbReference type="InterPro" id="IPR007624">
    <property type="entry name" value="RNA_pol_sigma70_r3"/>
</dbReference>
<keyword evidence="2" id="KW-0731">Sigma factor</keyword>